<proteinExistence type="predicted"/>
<dbReference type="NCBIfam" id="NF008978">
    <property type="entry name" value="PRK12324.1-4"/>
    <property type="match status" value="1"/>
</dbReference>
<reference evidence="6 7" key="1">
    <citation type="submission" date="2021-07" db="EMBL/GenBank/DDBJ databases">
        <title>Clostridium weizhouense sp. nov., an anaerobic bacterium isolated from activated sludge of Petroleum wastewater.</title>
        <authorList>
            <person name="Li Q."/>
        </authorList>
    </citation>
    <scope>NUCLEOTIDE SEQUENCE [LARGE SCALE GENOMIC DNA]</scope>
    <source>
        <strain evidence="6 7">YB-6</strain>
    </source>
</reference>
<comment type="caution">
    <text evidence="6">The sequence shown here is derived from an EMBL/GenBank/DDBJ whole genome shotgun (WGS) entry which is preliminary data.</text>
</comment>
<keyword evidence="3 5" id="KW-1133">Transmembrane helix</keyword>
<feature type="transmembrane region" description="Helical" evidence="5">
    <location>
        <begin position="98"/>
        <end position="118"/>
    </location>
</feature>
<dbReference type="EC" id="2.4.2.45" evidence="6"/>
<dbReference type="PANTHER" id="PTHR11048:SF5">
    <property type="entry name" value="DECAPRENYL-PHOSPHATE PHOSPHORIBOSYLTRANSFERASE"/>
    <property type="match status" value="1"/>
</dbReference>
<evidence type="ECO:0000256" key="2">
    <source>
        <dbReference type="ARBA" id="ARBA00022692"/>
    </source>
</evidence>
<dbReference type="Pfam" id="PF01040">
    <property type="entry name" value="UbiA"/>
    <property type="match status" value="1"/>
</dbReference>
<dbReference type="NCBIfam" id="NF008977">
    <property type="entry name" value="PRK12324.1-2"/>
    <property type="match status" value="1"/>
</dbReference>
<feature type="transmembrane region" description="Helical" evidence="5">
    <location>
        <begin position="124"/>
        <end position="141"/>
    </location>
</feature>
<keyword evidence="4 5" id="KW-0472">Membrane</keyword>
<evidence type="ECO:0000256" key="4">
    <source>
        <dbReference type="ARBA" id="ARBA00023136"/>
    </source>
</evidence>
<dbReference type="GO" id="GO:0016757">
    <property type="term" value="F:glycosyltransferase activity"/>
    <property type="evidence" value="ECO:0007669"/>
    <property type="project" value="UniProtKB-KW"/>
</dbReference>
<comment type="subcellular location">
    <subcellularLocation>
        <location evidence="1">Membrane</location>
        <topology evidence="1">Multi-pass membrane protein</topology>
    </subcellularLocation>
</comment>
<keyword evidence="2 5" id="KW-0812">Transmembrane</keyword>
<dbReference type="CDD" id="cd13963">
    <property type="entry name" value="PT_UbiA_2"/>
    <property type="match status" value="1"/>
</dbReference>
<accession>A0ABS7AQX7</accession>
<feature type="transmembrane region" description="Helical" evidence="5">
    <location>
        <begin position="60"/>
        <end position="77"/>
    </location>
</feature>
<feature type="transmembrane region" description="Helical" evidence="5">
    <location>
        <begin position="246"/>
        <end position="263"/>
    </location>
</feature>
<dbReference type="InterPro" id="IPR000537">
    <property type="entry name" value="UbiA_prenyltransferase"/>
</dbReference>
<feature type="transmembrane region" description="Helical" evidence="5">
    <location>
        <begin position="148"/>
        <end position="167"/>
    </location>
</feature>
<evidence type="ECO:0000256" key="3">
    <source>
        <dbReference type="ARBA" id="ARBA00022989"/>
    </source>
</evidence>
<gene>
    <name evidence="6" type="ORF">KYD98_13300</name>
</gene>
<evidence type="ECO:0000256" key="1">
    <source>
        <dbReference type="ARBA" id="ARBA00004141"/>
    </source>
</evidence>
<dbReference type="Gene3D" id="1.10.357.140">
    <property type="entry name" value="UbiA prenyltransferase"/>
    <property type="match status" value="1"/>
</dbReference>
<protein>
    <submittedName>
        <fullName evidence="6">Decaprenyl-phosphate phosphoribosyltransferase</fullName>
        <ecNumber evidence="6">2.4.2.45</ecNumber>
    </submittedName>
</protein>
<keyword evidence="6" id="KW-0328">Glycosyltransferase</keyword>
<sequence length="301" mass="34366">MEDLKYIIKLLPTKQIRDFRYIIKLLRPKQWIKNFFVFGPIIFSNNLLNFNLLIRNLVTFISFCCISSTVYILNDIVDKESDKNHPVKCKRPIASGKVSLLQALIIGILLCLISLSLAINVNKYIVIIIFIYVLNNIAYSFKLKNIFLIDILSISLGFILRVMAGGVATTVEISKWIILCTLFLSLFLGFGKRRNEIIVLGNNASSHRKNLSQYTEKILDEFITISLTCTIMSYSIYCILGSHNDNFIWTSIFIIFGALRYYYLMHSKEAGGSPAETVLQDKQLFSCILLWACACIVILNI</sequence>
<dbReference type="RefSeq" id="WP_219780531.1">
    <property type="nucleotide sequence ID" value="NZ_JAHXPT010000011.1"/>
</dbReference>
<feature type="transmembrane region" description="Helical" evidence="5">
    <location>
        <begin position="173"/>
        <end position="190"/>
    </location>
</feature>
<organism evidence="6 7">
    <name type="scientific">Clostridium weizhouense</name>
    <dbReference type="NCBI Taxonomy" id="2859781"/>
    <lineage>
        <taxon>Bacteria</taxon>
        <taxon>Bacillati</taxon>
        <taxon>Bacillota</taxon>
        <taxon>Clostridia</taxon>
        <taxon>Eubacteriales</taxon>
        <taxon>Clostridiaceae</taxon>
        <taxon>Clostridium</taxon>
    </lineage>
</organism>
<evidence type="ECO:0000313" key="7">
    <source>
        <dbReference type="Proteomes" id="UP001519921"/>
    </source>
</evidence>
<keyword evidence="7" id="KW-1185">Reference proteome</keyword>
<feature type="transmembrane region" description="Helical" evidence="5">
    <location>
        <begin position="218"/>
        <end position="240"/>
    </location>
</feature>
<dbReference type="EMBL" id="JAHXPT010000011">
    <property type="protein sequence ID" value="MBW6411068.1"/>
    <property type="molecule type" value="Genomic_DNA"/>
</dbReference>
<dbReference type="Proteomes" id="UP001519921">
    <property type="component" value="Unassembled WGS sequence"/>
</dbReference>
<evidence type="ECO:0000313" key="6">
    <source>
        <dbReference type="EMBL" id="MBW6411068.1"/>
    </source>
</evidence>
<dbReference type="PANTHER" id="PTHR11048">
    <property type="entry name" value="PRENYLTRANSFERASES"/>
    <property type="match status" value="1"/>
</dbReference>
<dbReference type="InterPro" id="IPR044878">
    <property type="entry name" value="UbiA_sf"/>
</dbReference>
<keyword evidence="6" id="KW-0808">Transferase</keyword>
<dbReference type="InterPro" id="IPR039653">
    <property type="entry name" value="Prenyltransferase"/>
</dbReference>
<evidence type="ECO:0000256" key="5">
    <source>
        <dbReference type="SAM" id="Phobius"/>
    </source>
</evidence>
<name>A0ABS7AQX7_9CLOT</name>